<dbReference type="InterPro" id="IPR039859">
    <property type="entry name" value="PFA4/ZDH16/20/ERF2-like"/>
</dbReference>
<reference evidence="14" key="1">
    <citation type="submission" date="2017-09" db="EMBL/GenBank/DDBJ databases">
        <title>Polyketide synthases of a Diaporthe helianthi virulent isolate.</title>
        <authorList>
            <person name="Baroncelli R."/>
        </authorList>
    </citation>
    <scope>NUCLEOTIDE SEQUENCE [LARGE SCALE GENOMIC DNA]</scope>
    <source>
        <strain evidence="14">7/96</strain>
    </source>
</reference>
<dbReference type="PANTHER" id="PTHR22883:SF43">
    <property type="entry name" value="PALMITOYLTRANSFERASE APP"/>
    <property type="match status" value="1"/>
</dbReference>
<dbReference type="OrthoDB" id="9909019at2759"/>
<keyword evidence="2 11" id="KW-0808">Transferase</keyword>
<feature type="compositionally biased region" description="Polar residues" evidence="12">
    <location>
        <begin position="221"/>
        <end position="237"/>
    </location>
</feature>
<sequence>MASQEGSRSNTPAGAASTGDDDASFPQYPGRTTGPPSIISSRMTDIGTEDGRKIEAQNPNRQSMATSQTGTVRSQISSQISSQRAPGAWPQPTPLRRGLSGKRGSVAASIGSSSVATGGRPASAAGRSHVPSVSSHSFFRPMSSQKLQAQRGVARPSTMSRPPETAETLSQEAGATTIGANVVRHSIQSQSTSARRYTGDEHPPPSRGTEMTAPETFDRATANTSANGHYPQGSVSDSVRPLNKQREIAENKGLAVNLDKSYKNSGQPSPLTPRSFRSSFLLPGRSNQGENASNRNMQGGEKLGSVASSPRFGDGATDPRPNTAVGPKPGGQDMGRNWEYFLGNTVFCMGGRLQNTKARPVNIATGAFVILPCILFFIFSAHDLWHDVSPAVPLIFAYLAFICVSSFLHASTSDPGILPRNLHQNPPPDINEDPLRLAPPSTDWTLIKSAESSTAAMEVPTKYCKTCQIWRPPRTHHCRMCDNCIETADHHCVWLNNCVGRRNYRYFFTFVSSATLLSLYLIGVSLAQILVYKNAESVTFAQAINHDAVPFAMVIYGFIGFLYPAALMGYHMFLMARGETTREFLNSHKFLKKDRYRAFTQGNWFTNWVVVLCRPRPPTYYHFKKRRNEGDQRLANMRTKESRRKAKEQQQEGVELDEVRPQTGFQGPSALRNEARPPTTT</sequence>
<evidence type="ECO:0000256" key="12">
    <source>
        <dbReference type="SAM" id="MobiDB-lite"/>
    </source>
</evidence>
<comment type="similarity">
    <text evidence="9">Belongs to the DHHC palmitoyltransferase family. ERF2/ZDHHC9 subfamily.</text>
</comment>
<evidence type="ECO:0000256" key="8">
    <source>
        <dbReference type="ARBA" id="ARBA00023315"/>
    </source>
</evidence>
<name>A0A2P5I134_DIAHE</name>
<feature type="compositionally biased region" description="Low complexity" evidence="12">
    <location>
        <begin position="104"/>
        <end position="119"/>
    </location>
</feature>
<evidence type="ECO:0000256" key="6">
    <source>
        <dbReference type="ARBA" id="ARBA00023139"/>
    </source>
</evidence>
<evidence type="ECO:0000256" key="11">
    <source>
        <dbReference type="RuleBase" id="RU079119"/>
    </source>
</evidence>
<dbReference type="GO" id="GO:0005794">
    <property type="term" value="C:Golgi apparatus"/>
    <property type="evidence" value="ECO:0007669"/>
    <property type="project" value="TreeGrafter"/>
</dbReference>
<feature type="transmembrane region" description="Helical" evidence="11">
    <location>
        <begin position="361"/>
        <end position="379"/>
    </location>
</feature>
<accession>A0A2P5I134</accession>
<keyword evidence="4 11" id="KW-1133">Transmembrane helix</keyword>
<protein>
    <recommendedName>
        <fullName evidence="11">Palmitoyltransferase</fullName>
        <ecNumber evidence="11">2.3.1.225</ecNumber>
    </recommendedName>
</protein>
<dbReference type="EC" id="2.3.1.225" evidence="11"/>
<dbReference type="GO" id="GO:0019706">
    <property type="term" value="F:protein-cysteine S-palmitoyltransferase activity"/>
    <property type="evidence" value="ECO:0007669"/>
    <property type="project" value="UniProtKB-EC"/>
</dbReference>
<evidence type="ECO:0000313" key="15">
    <source>
        <dbReference type="Proteomes" id="UP000094444"/>
    </source>
</evidence>
<keyword evidence="8 11" id="KW-0012">Acyltransferase</keyword>
<evidence type="ECO:0000256" key="7">
    <source>
        <dbReference type="ARBA" id="ARBA00023288"/>
    </source>
</evidence>
<comment type="caution">
    <text evidence="14">The sequence shown here is derived from an EMBL/GenBank/DDBJ whole genome shotgun (WGS) entry which is preliminary data.</text>
</comment>
<evidence type="ECO:0000313" key="14">
    <source>
        <dbReference type="EMBL" id="POS76186.1"/>
    </source>
</evidence>
<feature type="compositionally biased region" description="Polar residues" evidence="12">
    <location>
        <begin position="285"/>
        <end position="297"/>
    </location>
</feature>
<feature type="compositionally biased region" description="Polar residues" evidence="12">
    <location>
        <begin position="57"/>
        <end position="73"/>
    </location>
</feature>
<dbReference type="Pfam" id="PF01529">
    <property type="entry name" value="DHHC"/>
    <property type="match status" value="1"/>
</dbReference>
<feature type="transmembrane region" description="Helical" evidence="11">
    <location>
        <begin position="551"/>
        <end position="573"/>
    </location>
</feature>
<organism evidence="14 15">
    <name type="scientific">Diaporthe helianthi</name>
    <dbReference type="NCBI Taxonomy" id="158607"/>
    <lineage>
        <taxon>Eukaryota</taxon>
        <taxon>Fungi</taxon>
        <taxon>Dikarya</taxon>
        <taxon>Ascomycota</taxon>
        <taxon>Pezizomycotina</taxon>
        <taxon>Sordariomycetes</taxon>
        <taxon>Sordariomycetidae</taxon>
        <taxon>Diaporthales</taxon>
        <taxon>Diaporthaceae</taxon>
        <taxon>Diaporthe</taxon>
    </lineage>
</organism>
<evidence type="ECO:0000259" key="13">
    <source>
        <dbReference type="Pfam" id="PF01529"/>
    </source>
</evidence>
<dbReference type="STRING" id="158607.A0A2P5I134"/>
<dbReference type="GO" id="GO:0006612">
    <property type="term" value="P:protein targeting to membrane"/>
    <property type="evidence" value="ECO:0007669"/>
    <property type="project" value="TreeGrafter"/>
</dbReference>
<gene>
    <name evidence="14" type="ORF">DHEL01_v205415</name>
</gene>
<evidence type="ECO:0000256" key="5">
    <source>
        <dbReference type="ARBA" id="ARBA00023136"/>
    </source>
</evidence>
<comment type="catalytic activity">
    <reaction evidence="10 11">
        <text>L-cysteinyl-[protein] + hexadecanoyl-CoA = S-hexadecanoyl-L-cysteinyl-[protein] + CoA</text>
        <dbReference type="Rhea" id="RHEA:36683"/>
        <dbReference type="Rhea" id="RHEA-COMP:10131"/>
        <dbReference type="Rhea" id="RHEA-COMP:11032"/>
        <dbReference type="ChEBI" id="CHEBI:29950"/>
        <dbReference type="ChEBI" id="CHEBI:57287"/>
        <dbReference type="ChEBI" id="CHEBI:57379"/>
        <dbReference type="ChEBI" id="CHEBI:74151"/>
        <dbReference type="EC" id="2.3.1.225"/>
    </reaction>
</comment>
<dbReference type="GO" id="GO:0005783">
    <property type="term" value="C:endoplasmic reticulum"/>
    <property type="evidence" value="ECO:0007669"/>
    <property type="project" value="TreeGrafter"/>
</dbReference>
<feature type="compositionally biased region" description="Polar residues" evidence="12">
    <location>
        <begin position="1"/>
        <end position="12"/>
    </location>
</feature>
<keyword evidence="3 11" id="KW-0812">Transmembrane</keyword>
<keyword evidence="15" id="KW-1185">Reference proteome</keyword>
<evidence type="ECO:0000256" key="9">
    <source>
        <dbReference type="ARBA" id="ARBA00023463"/>
    </source>
</evidence>
<evidence type="ECO:0000256" key="10">
    <source>
        <dbReference type="ARBA" id="ARBA00048048"/>
    </source>
</evidence>
<feature type="compositionally biased region" description="Low complexity" evidence="12">
    <location>
        <begin position="74"/>
        <end position="83"/>
    </location>
</feature>
<dbReference type="Proteomes" id="UP000094444">
    <property type="component" value="Unassembled WGS sequence"/>
</dbReference>
<feature type="compositionally biased region" description="Polar residues" evidence="12">
    <location>
        <begin position="186"/>
        <end position="195"/>
    </location>
</feature>
<dbReference type="AlphaFoldDB" id="A0A2P5I134"/>
<feature type="region of interest" description="Disordered" evidence="12">
    <location>
        <begin position="1"/>
        <end position="212"/>
    </location>
</feature>
<evidence type="ECO:0000256" key="4">
    <source>
        <dbReference type="ARBA" id="ARBA00022989"/>
    </source>
</evidence>
<feature type="compositionally biased region" description="Low complexity" evidence="12">
    <location>
        <begin position="127"/>
        <end position="141"/>
    </location>
</feature>
<feature type="region of interest" description="Disordered" evidence="12">
    <location>
        <begin position="221"/>
        <end position="240"/>
    </location>
</feature>
<feature type="compositionally biased region" description="Polar residues" evidence="12">
    <location>
        <begin position="34"/>
        <end position="43"/>
    </location>
</feature>
<evidence type="ECO:0000256" key="3">
    <source>
        <dbReference type="ARBA" id="ARBA00022692"/>
    </source>
</evidence>
<evidence type="ECO:0000256" key="1">
    <source>
        <dbReference type="ARBA" id="ARBA00004127"/>
    </source>
</evidence>
<keyword evidence="6" id="KW-0564">Palmitate</keyword>
<comment type="domain">
    <text evidence="11">The DHHC domain is required for palmitoyltransferase activity.</text>
</comment>
<proteinExistence type="inferred from homology"/>
<dbReference type="InterPro" id="IPR001594">
    <property type="entry name" value="Palmitoyltrfase_DHHC"/>
</dbReference>
<feature type="region of interest" description="Disordered" evidence="12">
    <location>
        <begin position="259"/>
        <end position="332"/>
    </location>
</feature>
<feature type="domain" description="Palmitoyltransferase DHHC" evidence="13">
    <location>
        <begin position="461"/>
        <end position="587"/>
    </location>
</feature>
<dbReference type="InParanoid" id="A0A2P5I134"/>
<feature type="transmembrane region" description="Helical" evidence="11">
    <location>
        <begin position="506"/>
        <end position="531"/>
    </location>
</feature>
<keyword evidence="5 11" id="KW-0472">Membrane</keyword>
<feature type="region of interest" description="Disordered" evidence="12">
    <location>
        <begin position="631"/>
        <end position="681"/>
    </location>
</feature>
<dbReference type="EMBL" id="MAVT02000397">
    <property type="protein sequence ID" value="POS76186.1"/>
    <property type="molecule type" value="Genomic_DNA"/>
</dbReference>
<dbReference type="PANTHER" id="PTHR22883">
    <property type="entry name" value="ZINC FINGER DHHC DOMAIN CONTAINING PROTEIN"/>
    <property type="match status" value="1"/>
</dbReference>
<comment type="subcellular location">
    <subcellularLocation>
        <location evidence="1">Endomembrane system</location>
        <topology evidence="1">Multi-pass membrane protein</topology>
    </subcellularLocation>
</comment>
<evidence type="ECO:0000256" key="2">
    <source>
        <dbReference type="ARBA" id="ARBA00022679"/>
    </source>
</evidence>
<keyword evidence="7" id="KW-0449">Lipoprotein</keyword>
<dbReference type="PROSITE" id="PS50216">
    <property type="entry name" value="DHHC"/>
    <property type="match status" value="1"/>
</dbReference>
<feature type="transmembrane region" description="Helical" evidence="11">
    <location>
        <begin position="391"/>
        <end position="410"/>
    </location>
</feature>